<dbReference type="InterPro" id="IPR011990">
    <property type="entry name" value="TPR-like_helical_dom_sf"/>
</dbReference>
<dbReference type="EMBL" id="QUTA01003164">
    <property type="protein sequence ID" value="RHY24679.1"/>
    <property type="molecule type" value="Genomic_DNA"/>
</dbReference>
<feature type="region of interest" description="Disordered" evidence="3">
    <location>
        <begin position="131"/>
        <end position="155"/>
    </location>
</feature>
<evidence type="ECO:0000256" key="1">
    <source>
        <dbReference type="ARBA" id="ARBA00022737"/>
    </source>
</evidence>
<evidence type="ECO:0000313" key="5">
    <source>
        <dbReference type="Proteomes" id="UP000266239"/>
    </source>
</evidence>
<dbReference type="VEuPathDB" id="FungiDB:H257_01083"/>
<dbReference type="SUPFAM" id="SSF48452">
    <property type="entry name" value="TPR-like"/>
    <property type="match status" value="1"/>
</dbReference>
<dbReference type="InterPro" id="IPR019734">
    <property type="entry name" value="TPR_rpt"/>
</dbReference>
<sequence length="639" mass="70061">MTGIHKTFLKRAVSSQRLRAVVVDYEVLCKSTVASAPTTRSTLRATILGEDDAAKKDKHGNDDDVALHDKLVDEMQRKPSLKSAAKVKDPLALEDVASDDSSVRAKYLAKMNALKQRAKLNAVMADSRSDDISSISSVPSPEPAPVAPTKHDDVAPADMTNDLPKRKVNEHTNVFLVWNAKPQLNLREYGTALTKVAKLKYTANPRTVARLVGDIDAFRKRTQLDSFADVVDGVLYDPLRLKLMKPAPLCVLEAYSNVIEQIMASVTSTFAVSHTSATSSSDSSTSSSMVLPQFVEALCRVAQTLHGKLLDDNHGSIRNTIDTCRLEHSIKVMFDTMQVLPNGTTVKSASHVPQQQVQSNLDAMLTDIQSHMGTLSLRTRKVLQRRADDLMGDVVDVTSEAKATTSSSTKPTSSLSSAVDVIVIRDVLAVPDFPPNVVHKVEGAFAYQNTGQYENYICVLYFMVQINDKYVLDTDASLFFILARGNIYDSRQRDLDALQTYAEALAIAESLPESHPGRALALSCLGSVCYYAGNMLVALKCFDKALTLRESLFGEEHVDTATSLNNLACCLHAMGEVDAAAMFFRSVLHVFKLGFGLAHPRVSVAMKNLDTAQRHQSRLIQDRAHVKNRDDMKHIIAGL</sequence>
<evidence type="ECO:0008006" key="6">
    <source>
        <dbReference type="Google" id="ProtNLM"/>
    </source>
</evidence>
<dbReference type="AlphaFoldDB" id="A0A397BS53"/>
<evidence type="ECO:0000256" key="2">
    <source>
        <dbReference type="ARBA" id="ARBA00022803"/>
    </source>
</evidence>
<keyword evidence="1" id="KW-0677">Repeat</keyword>
<dbReference type="PANTHER" id="PTHR45641:SF19">
    <property type="entry name" value="NEPHROCYSTIN-3"/>
    <property type="match status" value="1"/>
</dbReference>
<evidence type="ECO:0000313" key="4">
    <source>
        <dbReference type="EMBL" id="RHY24679.1"/>
    </source>
</evidence>
<dbReference type="Proteomes" id="UP000266239">
    <property type="component" value="Unassembled WGS sequence"/>
</dbReference>
<gene>
    <name evidence="4" type="ORF">DYB25_006513</name>
</gene>
<dbReference type="PANTHER" id="PTHR45641">
    <property type="entry name" value="TETRATRICOPEPTIDE REPEAT PROTEIN (AFU_ORTHOLOGUE AFUA_6G03870)"/>
    <property type="match status" value="1"/>
</dbReference>
<proteinExistence type="predicted"/>
<reference evidence="4 5" key="1">
    <citation type="submission" date="2018-08" db="EMBL/GenBank/DDBJ databases">
        <title>Aphanomyces genome sequencing and annotation.</title>
        <authorList>
            <person name="Minardi D."/>
            <person name="Oidtmann B."/>
            <person name="Van Der Giezen M."/>
            <person name="Studholme D.J."/>
        </authorList>
    </citation>
    <scope>NUCLEOTIDE SEQUENCE [LARGE SCALE GENOMIC DNA]</scope>
    <source>
        <strain evidence="4 5">Yx</strain>
    </source>
</reference>
<dbReference type="VEuPathDB" id="FungiDB:H257_01082"/>
<keyword evidence="2" id="KW-0802">TPR repeat</keyword>
<dbReference type="Pfam" id="PF13424">
    <property type="entry name" value="TPR_12"/>
    <property type="match status" value="1"/>
</dbReference>
<evidence type="ECO:0000256" key="3">
    <source>
        <dbReference type="SAM" id="MobiDB-lite"/>
    </source>
</evidence>
<name>A0A397BS53_APHAT</name>
<organism evidence="4 5">
    <name type="scientific">Aphanomyces astaci</name>
    <name type="common">Crayfish plague agent</name>
    <dbReference type="NCBI Taxonomy" id="112090"/>
    <lineage>
        <taxon>Eukaryota</taxon>
        <taxon>Sar</taxon>
        <taxon>Stramenopiles</taxon>
        <taxon>Oomycota</taxon>
        <taxon>Saprolegniomycetes</taxon>
        <taxon>Saprolegniales</taxon>
        <taxon>Verrucalvaceae</taxon>
        <taxon>Aphanomyces</taxon>
    </lineage>
</organism>
<accession>A0A397BS53</accession>
<dbReference type="SMART" id="SM00028">
    <property type="entry name" value="TPR"/>
    <property type="match status" value="3"/>
</dbReference>
<dbReference type="Gene3D" id="1.25.40.10">
    <property type="entry name" value="Tetratricopeptide repeat domain"/>
    <property type="match status" value="1"/>
</dbReference>
<comment type="caution">
    <text evidence="4">The sequence shown here is derived from an EMBL/GenBank/DDBJ whole genome shotgun (WGS) entry which is preliminary data.</text>
</comment>
<protein>
    <recommendedName>
        <fullName evidence="6">Kinesin light chain</fullName>
    </recommendedName>
</protein>